<dbReference type="InterPro" id="IPR050267">
    <property type="entry name" value="Anti-sigma-factor_SerPK"/>
</dbReference>
<reference evidence="4 5" key="1">
    <citation type="journal article" date="2010" name="Stand. Genomic Sci.">
        <title>Complete genome sequence of Thermaerobacter marianensis type strain (7p75a).</title>
        <authorList>
            <person name="Han C."/>
            <person name="Gu W."/>
            <person name="Zhang X."/>
            <person name="Lapidus A."/>
            <person name="Nolan M."/>
            <person name="Copeland A."/>
            <person name="Lucas S."/>
            <person name="Del Rio T.G."/>
            <person name="Tice H."/>
            <person name="Cheng J.F."/>
            <person name="Tapia R."/>
            <person name="Goodwin L."/>
            <person name="Pitluck S."/>
            <person name="Pagani I."/>
            <person name="Ivanova N."/>
            <person name="Mavromatis K."/>
            <person name="Mikhailova N."/>
            <person name="Pati A."/>
            <person name="Chen A."/>
            <person name="Palaniappan K."/>
            <person name="Land M."/>
            <person name="Hauser L."/>
            <person name="Chang Y.J."/>
            <person name="Jeffries C.D."/>
            <person name="Schneider S."/>
            <person name="Rohde M."/>
            <person name="Goker M."/>
            <person name="Pukall R."/>
            <person name="Woyke T."/>
            <person name="Bristow J."/>
            <person name="Eisen J.A."/>
            <person name="Markowitz V."/>
            <person name="Hugenholtz P."/>
            <person name="Kyrpides N.C."/>
            <person name="Klenk H.P."/>
            <person name="Detter J.C."/>
        </authorList>
    </citation>
    <scope>NUCLEOTIDE SEQUENCE [LARGE SCALE GENOMIC DNA]</scope>
    <source>
        <strain evidence="5">ATCC 700841 / DSM 12885 / JCM 10246 / 7p75a</strain>
    </source>
</reference>
<gene>
    <name evidence="4" type="ordered locus">Tmar_0696</name>
</gene>
<feature type="domain" description="Histidine kinase/HSP90-like ATPase" evidence="3">
    <location>
        <begin position="141"/>
        <end position="256"/>
    </location>
</feature>
<evidence type="ECO:0000313" key="5">
    <source>
        <dbReference type="Proteomes" id="UP000008915"/>
    </source>
</evidence>
<evidence type="ECO:0000313" key="4">
    <source>
        <dbReference type="EMBL" id="ADU50811.1"/>
    </source>
</evidence>
<dbReference type="InterPro" id="IPR036890">
    <property type="entry name" value="HATPase_C_sf"/>
</dbReference>
<dbReference type="SUPFAM" id="SSF55874">
    <property type="entry name" value="ATPase domain of HSP90 chaperone/DNA topoisomerase II/histidine kinase"/>
    <property type="match status" value="1"/>
</dbReference>
<dbReference type="KEGG" id="tmr:Tmar_0696"/>
<feature type="region of interest" description="Disordered" evidence="2">
    <location>
        <begin position="25"/>
        <end position="48"/>
    </location>
</feature>
<dbReference type="eggNOG" id="COG2172">
    <property type="taxonomic scope" value="Bacteria"/>
</dbReference>
<dbReference type="Proteomes" id="UP000008915">
    <property type="component" value="Chromosome"/>
</dbReference>
<dbReference type="InterPro" id="IPR003594">
    <property type="entry name" value="HATPase_dom"/>
</dbReference>
<dbReference type="PANTHER" id="PTHR35526">
    <property type="entry name" value="ANTI-SIGMA-F FACTOR RSBW-RELATED"/>
    <property type="match status" value="1"/>
</dbReference>
<name>E6SI33_THEM7</name>
<dbReference type="GO" id="GO:0004674">
    <property type="term" value="F:protein serine/threonine kinase activity"/>
    <property type="evidence" value="ECO:0007669"/>
    <property type="project" value="UniProtKB-KW"/>
</dbReference>
<dbReference type="Pfam" id="PF13581">
    <property type="entry name" value="HATPase_c_2"/>
    <property type="match status" value="1"/>
</dbReference>
<dbReference type="RefSeq" id="WP_013495116.1">
    <property type="nucleotide sequence ID" value="NC_014831.1"/>
</dbReference>
<dbReference type="HOGENOM" id="CLU_990224_0_0_9"/>
<sequence length="260" mass="27913">MQRDVVAACCWQDGERVVWLSFAEEQREGSGAPGDPGAGAARPETDDAGQAGRLDRLHQADEPPNQDDMQVIVLGSRHRLGVFYGRRGRALTEAQKALLAALADGRLKVEAAAGDMGKDGFIGGGGVKLSKPRFSARFRRPSGVATARRRLQQVLAEDGFDPSLIQRVVLASAEAMNNAVLYAGGGRIAVYVDPDELNVVVTDEGPGIAFDKLARTLLEPRDRKTVGRGHGYWLMVTLSAQCRVFSGPGGTRVELVFELS</sequence>
<dbReference type="Gene3D" id="3.30.565.10">
    <property type="entry name" value="Histidine kinase-like ATPase, C-terminal domain"/>
    <property type="match status" value="1"/>
</dbReference>
<keyword evidence="1" id="KW-0723">Serine/threonine-protein kinase</keyword>
<organism evidence="4 5">
    <name type="scientific">Thermaerobacter marianensis (strain ATCC 700841 / DSM 12885 / JCM 10246 / 7p75a)</name>
    <dbReference type="NCBI Taxonomy" id="644966"/>
    <lineage>
        <taxon>Bacteria</taxon>
        <taxon>Bacillati</taxon>
        <taxon>Bacillota</taxon>
        <taxon>Clostridia</taxon>
        <taxon>Eubacteriales</taxon>
        <taxon>Clostridiales Family XVII. Incertae Sedis</taxon>
        <taxon>Thermaerobacter</taxon>
    </lineage>
</organism>
<dbReference type="OrthoDB" id="9797578at2"/>
<dbReference type="STRING" id="644966.Tmar_0696"/>
<dbReference type="CDD" id="cd16936">
    <property type="entry name" value="HATPase_RsbW-like"/>
    <property type="match status" value="1"/>
</dbReference>
<keyword evidence="1" id="KW-0808">Transferase</keyword>
<protein>
    <submittedName>
        <fullName evidence="4">ATP-binding region ATPase domain protein</fullName>
    </submittedName>
</protein>
<evidence type="ECO:0000256" key="1">
    <source>
        <dbReference type="ARBA" id="ARBA00022527"/>
    </source>
</evidence>
<evidence type="ECO:0000259" key="3">
    <source>
        <dbReference type="Pfam" id="PF13581"/>
    </source>
</evidence>
<proteinExistence type="predicted"/>
<reference evidence="5" key="2">
    <citation type="journal article" date="2010" name="Stand. Genomic Sci.">
        <title>Complete genome sequence of Thermaerobacter marianensis type strain (7p75aT).</title>
        <authorList>
            <person name="Han C."/>
            <person name="Gu W."/>
            <person name="Zhang X."/>
            <person name="Lapidus A."/>
            <person name="Nolan M."/>
            <person name="Copeland A."/>
            <person name="Lucas S."/>
            <person name="Glavina Del Rio T."/>
            <person name="Tice H."/>
            <person name="Cheng J."/>
            <person name="Tapia R."/>
            <person name="Goodwin L."/>
            <person name="Pitluck S."/>
            <person name="Pagani I."/>
            <person name="Ivanova N."/>
            <person name="Mavromatis K."/>
            <person name="Mikhailova N."/>
            <person name="Pati A."/>
            <person name="Chen A."/>
            <person name="Palaniappan K."/>
            <person name="Land M."/>
            <person name="Hauser L."/>
            <person name="Chang Y."/>
            <person name="Jeffries C."/>
            <person name="Schneider S."/>
            <person name="Rohde M."/>
            <person name="Goker M."/>
            <person name="Pukall R."/>
            <person name="Woyke T."/>
            <person name="Bristow J."/>
            <person name="Eisen J."/>
            <person name="Markowitz V."/>
            <person name="Hugenholtz P."/>
            <person name="Kyrpides N."/>
            <person name="Klenk H."/>
            <person name="Detter J."/>
        </authorList>
    </citation>
    <scope>NUCLEOTIDE SEQUENCE [LARGE SCALE GENOMIC DNA]</scope>
    <source>
        <strain evidence="5">ATCC 700841 / DSM 12885 / JCM 10246 / 7p75a</strain>
    </source>
</reference>
<dbReference type="GO" id="GO:0005524">
    <property type="term" value="F:ATP binding"/>
    <property type="evidence" value="ECO:0007669"/>
    <property type="project" value="UniProtKB-KW"/>
</dbReference>
<accession>E6SI33</accession>
<keyword evidence="1" id="KW-0418">Kinase</keyword>
<dbReference type="EMBL" id="CP002344">
    <property type="protein sequence ID" value="ADU50811.1"/>
    <property type="molecule type" value="Genomic_DNA"/>
</dbReference>
<keyword evidence="4" id="KW-0067">ATP-binding</keyword>
<evidence type="ECO:0000256" key="2">
    <source>
        <dbReference type="SAM" id="MobiDB-lite"/>
    </source>
</evidence>
<dbReference type="AlphaFoldDB" id="E6SI33"/>
<keyword evidence="5" id="KW-1185">Reference proteome</keyword>
<keyword evidence="4" id="KW-0547">Nucleotide-binding</keyword>
<dbReference type="PANTHER" id="PTHR35526:SF3">
    <property type="entry name" value="ANTI-SIGMA-F FACTOR RSBW"/>
    <property type="match status" value="1"/>
</dbReference>